<dbReference type="PANTHER" id="PTHR31170">
    <property type="entry name" value="BNAC04G53230D PROTEIN"/>
    <property type="match status" value="1"/>
</dbReference>
<dbReference type="EMBL" id="RDQH01000341">
    <property type="protein sequence ID" value="RXH75377.1"/>
    <property type="molecule type" value="Genomic_DNA"/>
</dbReference>
<evidence type="ECO:0000313" key="1">
    <source>
        <dbReference type="EMBL" id="RXH75377.1"/>
    </source>
</evidence>
<sequence>MINVKDELDQASHDNVASLWAKHCISRVPLYLREGDDKAIVPEIVSLPSRQEAPSPNGPPQMARTNQFIELYLDSIKEVEEKARACYEGPVAMGLSSNEFVEKMVLDGCFVLELFRGAAEGFKQLGYPRNDPIFAMRGTMHSIQRDMIMLENQLPFFILYWLLVLQYGDPEQKGLVAKLDSGAIGTNSSHRLDTQPPSIPSEQGGLHCLDVFRRSLLRTGLQTVPRVWIKRWSHSIRVADKRRQQLIHCVTELREAGIKFKFKKRLCKL</sequence>
<proteinExistence type="predicted"/>
<evidence type="ECO:0000313" key="2">
    <source>
        <dbReference type="Proteomes" id="UP000290289"/>
    </source>
</evidence>
<dbReference type="PANTHER" id="PTHR31170:SF25">
    <property type="entry name" value="BNAA09G04570D PROTEIN"/>
    <property type="match status" value="1"/>
</dbReference>
<dbReference type="InterPro" id="IPR004158">
    <property type="entry name" value="DUF247_pln"/>
</dbReference>
<keyword evidence="2" id="KW-1185">Reference proteome</keyword>
<accession>A0A498I0H9</accession>
<protein>
    <submittedName>
        <fullName evidence="1">Uncharacterized protein</fullName>
    </submittedName>
</protein>
<gene>
    <name evidence="1" type="ORF">DVH24_030098</name>
</gene>
<dbReference type="AlphaFoldDB" id="A0A498I0H9"/>
<name>A0A498I0H9_MALDO</name>
<dbReference type="Proteomes" id="UP000290289">
    <property type="component" value="Chromosome 15"/>
</dbReference>
<reference evidence="1 2" key="1">
    <citation type="submission" date="2018-10" db="EMBL/GenBank/DDBJ databases">
        <title>A high-quality apple genome assembly.</title>
        <authorList>
            <person name="Hu J."/>
        </authorList>
    </citation>
    <scope>NUCLEOTIDE SEQUENCE [LARGE SCALE GENOMIC DNA]</scope>
    <source>
        <strain evidence="2">cv. HFTH1</strain>
        <tissue evidence="1">Young leaf</tissue>
    </source>
</reference>
<organism evidence="1 2">
    <name type="scientific">Malus domestica</name>
    <name type="common">Apple</name>
    <name type="synonym">Pyrus malus</name>
    <dbReference type="NCBI Taxonomy" id="3750"/>
    <lineage>
        <taxon>Eukaryota</taxon>
        <taxon>Viridiplantae</taxon>
        <taxon>Streptophyta</taxon>
        <taxon>Embryophyta</taxon>
        <taxon>Tracheophyta</taxon>
        <taxon>Spermatophyta</taxon>
        <taxon>Magnoliopsida</taxon>
        <taxon>eudicotyledons</taxon>
        <taxon>Gunneridae</taxon>
        <taxon>Pentapetalae</taxon>
        <taxon>rosids</taxon>
        <taxon>fabids</taxon>
        <taxon>Rosales</taxon>
        <taxon>Rosaceae</taxon>
        <taxon>Amygdaloideae</taxon>
        <taxon>Maleae</taxon>
        <taxon>Malus</taxon>
    </lineage>
</organism>
<dbReference type="Pfam" id="PF03140">
    <property type="entry name" value="DUF247"/>
    <property type="match status" value="1"/>
</dbReference>
<comment type="caution">
    <text evidence="1">The sequence shown here is derived from an EMBL/GenBank/DDBJ whole genome shotgun (WGS) entry which is preliminary data.</text>
</comment>